<dbReference type="RefSeq" id="WP_171226774.1">
    <property type="nucleotide sequence ID" value="NZ_CP053085.1"/>
</dbReference>
<keyword evidence="2" id="KW-1133">Transmembrane helix</keyword>
<proteinExistence type="predicted"/>
<dbReference type="EMBL" id="CP053085">
    <property type="protein sequence ID" value="QJR37340.1"/>
    <property type="molecule type" value="Genomic_DNA"/>
</dbReference>
<gene>
    <name evidence="3" type="ORF">HKW67_18400</name>
</gene>
<feature type="transmembrane region" description="Helical" evidence="2">
    <location>
        <begin position="419"/>
        <end position="439"/>
    </location>
</feature>
<evidence type="ECO:0000256" key="2">
    <source>
        <dbReference type="SAM" id="Phobius"/>
    </source>
</evidence>
<keyword evidence="2" id="KW-0472">Membrane</keyword>
<dbReference type="AlphaFoldDB" id="A0A6M4IRP1"/>
<dbReference type="KEGG" id="ggr:HKW67_18400"/>
<feature type="transmembrane region" description="Helical" evidence="2">
    <location>
        <begin position="339"/>
        <end position="356"/>
    </location>
</feature>
<feature type="transmembrane region" description="Helical" evidence="2">
    <location>
        <begin position="222"/>
        <end position="246"/>
    </location>
</feature>
<feature type="transmembrane region" description="Helical" evidence="2">
    <location>
        <begin position="318"/>
        <end position="334"/>
    </location>
</feature>
<feature type="transmembrane region" description="Helical" evidence="2">
    <location>
        <begin position="376"/>
        <end position="398"/>
    </location>
</feature>
<dbReference type="InterPro" id="IPR018580">
    <property type="entry name" value="Uncharacterised_YfhO"/>
</dbReference>
<organism evidence="3 4">
    <name type="scientific">Gemmatimonas groenlandica</name>
    <dbReference type="NCBI Taxonomy" id="2732249"/>
    <lineage>
        <taxon>Bacteria</taxon>
        <taxon>Pseudomonadati</taxon>
        <taxon>Gemmatimonadota</taxon>
        <taxon>Gemmatimonadia</taxon>
        <taxon>Gemmatimonadales</taxon>
        <taxon>Gemmatimonadaceae</taxon>
        <taxon>Gemmatimonas</taxon>
    </lineage>
</organism>
<feature type="compositionally biased region" description="Low complexity" evidence="1">
    <location>
        <begin position="8"/>
        <end position="24"/>
    </location>
</feature>
<reference evidence="3 4" key="1">
    <citation type="submission" date="2020-05" db="EMBL/GenBank/DDBJ databases">
        <title>Complete genome sequence of Gemmatimonas greenlandica TET16.</title>
        <authorList>
            <person name="Zeng Y."/>
        </authorList>
    </citation>
    <scope>NUCLEOTIDE SEQUENCE [LARGE SCALE GENOMIC DNA]</scope>
    <source>
        <strain evidence="3 4">TET16</strain>
    </source>
</reference>
<evidence type="ECO:0000313" key="3">
    <source>
        <dbReference type="EMBL" id="QJR37340.1"/>
    </source>
</evidence>
<evidence type="ECO:0000313" key="4">
    <source>
        <dbReference type="Proteomes" id="UP000500938"/>
    </source>
</evidence>
<dbReference type="Proteomes" id="UP000500938">
    <property type="component" value="Chromosome"/>
</dbReference>
<keyword evidence="4" id="KW-1185">Reference proteome</keyword>
<protein>
    <submittedName>
        <fullName evidence="3">YfhO family protein</fullName>
    </submittedName>
</protein>
<feature type="transmembrane region" description="Helical" evidence="2">
    <location>
        <begin position="258"/>
        <end position="281"/>
    </location>
</feature>
<dbReference type="Pfam" id="PF09586">
    <property type="entry name" value="YfhO"/>
    <property type="match status" value="1"/>
</dbReference>
<keyword evidence="2" id="KW-0812">Transmembrane</keyword>
<name>A0A6M4IRP1_9BACT</name>
<feature type="region of interest" description="Disordered" evidence="1">
    <location>
        <begin position="1"/>
        <end position="26"/>
    </location>
</feature>
<sequence length="742" mass="81455">MSKRRRNSAPAPAAVTSPSPESVATESPSTVNWERLCLALLALVPLLVTAWQLLPEFTTPVPASNDLALHWQMVQGASREMAQWRNPLDFWMPQLELGYPQFLYYQNLPHLVVAGVHRLLFGLVELRTVFDGARYLLLIGLPLTVYWSMRRMDFSVRAAAISAAATTLFANRDGYGLEYDGQLWVGRGLFTQLWAEHLSLIAMAGLYRLMRTGRGYAGTTAALAALALSHFIWSYMMAMTGVLLCVLLSTRDTWKANVLRLVIVGALAMAMSAYMLIPFAMSSGSYLAMFPGITSPDLDGSRSLLSALQRLVIDEDRWPILTALALLGGVATFFMRTRAARFALVGTLVWLLLYQLRPTEVNWLGRVLRYDGHLVYRFIGIADVFLLMLVGVGGEWIWRAIVDRQVGRDSEAMIPRAPRSIGALVVATVLLLAILSPAMRDRATFFGRDGRAMTATRAALEADPDLTTVLDTMAAQPGGRAYMGLASNGGKQWRIGPLIRAYDVLKGRGLPAVAPLFQGLSLNADMVVSFRDRDPAQYDLLDVRYVALPSGAPVDGFMTPLARTPRYTVYRVATTGIATYGAVVERRAAGSQLELLRGVEAWSKSAAPVAKQFIRWDFRQPSGPAVPTGACPGGGRTLSERAEAGIIDLVVECQSPSSLILKTTYHPNWRVTVDGTPVRTYMVSPVFIGIDLPAGQHTIAARYTMATVKWILLAFGTLVLAIVCVVRDRFDWLPRRLLAASA</sequence>
<evidence type="ECO:0000256" key="1">
    <source>
        <dbReference type="SAM" id="MobiDB-lite"/>
    </source>
</evidence>
<accession>A0A6M4IRP1</accession>
<feature type="transmembrane region" description="Helical" evidence="2">
    <location>
        <begin position="708"/>
        <end position="726"/>
    </location>
</feature>